<dbReference type="InterPro" id="IPR000340">
    <property type="entry name" value="Dual-sp_phosphatase_cat-dom"/>
</dbReference>
<evidence type="ECO:0000256" key="14">
    <source>
        <dbReference type="ARBA" id="ARBA00052505"/>
    </source>
</evidence>
<protein>
    <recommendedName>
        <fullName evidence="17">Phosphatidylglycerophosphatase and protein-tyrosine phosphatase 1</fullName>
        <ecNumber evidence="11">3.1.3.27</ecNumber>
    </recommendedName>
</protein>
<dbReference type="PANTHER" id="PTHR46712">
    <property type="entry name" value="PHOSPHATIDYLGLYCEROPHOSPHATASE AND PROTEIN-TYROSINE PHOSPHATASE 1"/>
    <property type="match status" value="1"/>
</dbReference>
<comment type="catalytic activity">
    <reaction evidence="15">
        <text>1,2-di-(9Z-octadecenoyl)-sn-glycero-3-phospho-(1'-sn-glycerol-3'-phosphate) + H2O = 1,2-di-(9Z-octadecenoyl)-sn-glycero-3-phospho-(1'-sn-glycerol) + phosphate</text>
        <dbReference type="Rhea" id="RHEA:42304"/>
        <dbReference type="ChEBI" id="CHEBI:15377"/>
        <dbReference type="ChEBI" id="CHEBI:43474"/>
        <dbReference type="ChEBI" id="CHEBI:75163"/>
        <dbReference type="ChEBI" id="CHEBI:78907"/>
    </reaction>
    <physiologicalReaction direction="left-to-right" evidence="15">
        <dbReference type="Rhea" id="RHEA:42305"/>
    </physiologicalReaction>
</comment>
<evidence type="ECO:0000256" key="3">
    <source>
        <dbReference type="ARBA" id="ARBA00022516"/>
    </source>
</evidence>
<dbReference type="EMBL" id="GFDF01000982">
    <property type="protein sequence ID" value="JAV13102.1"/>
    <property type="molecule type" value="Transcribed_RNA"/>
</dbReference>
<evidence type="ECO:0000256" key="4">
    <source>
        <dbReference type="ARBA" id="ARBA00022801"/>
    </source>
</evidence>
<dbReference type="CDD" id="cd14524">
    <property type="entry name" value="PTPMT1"/>
    <property type="match status" value="1"/>
</dbReference>
<accession>A0A1L8E3E9</accession>
<dbReference type="GO" id="GO:0004721">
    <property type="term" value="F:phosphoprotein phosphatase activity"/>
    <property type="evidence" value="ECO:0007669"/>
    <property type="project" value="UniProtKB-KW"/>
</dbReference>
<comment type="catalytic activity">
    <reaction evidence="16">
        <text>1,2-dioctanoyl-sn-glycero-3-phospho-(1D-myo-inositol-5-phosphate) + H2O = 1,2-dioctanoyl-sn-glycero-3-phospho-(1D-myo-inositol) + phosphate</text>
        <dbReference type="Rhea" id="RHEA:42308"/>
        <dbReference type="ChEBI" id="CHEBI:15377"/>
        <dbReference type="ChEBI" id="CHEBI:43474"/>
        <dbReference type="ChEBI" id="CHEBI:65221"/>
        <dbReference type="ChEBI" id="CHEBI:78911"/>
    </reaction>
    <physiologicalReaction direction="left-to-right" evidence="16">
        <dbReference type="Rhea" id="RHEA:42309"/>
    </physiologicalReaction>
</comment>
<dbReference type="AlphaFoldDB" id="A0A1L8E3E9"/>
<keyword evidence="3" id="KW-0444">Lipid biosynthesis</keyword>
<organism evidence="20">
    <name type="scientific">Nyssomyia neivai</name>
    <dbReference type="NCBI Taxonomy" id="330878"/>
    <lineage>
        <taxon>Eukaryota</taxon>
        <taxon>Metazoa</taxon>
        <taxon>Ecdysozoa</taxon>
        <taxon>Arthropoda</taxon>
        <taxon>Hexapoda</taxon>
        <taxon>Insecta</taxon>
        <taxon>Pterygota</taxon>
        <taxon>Neoptera</taxon>
        <taxon>Endopterygota</taxon>
        <taxon>Diptera</taxon>
        <taxon>Nematocera</taxon>
        <taxon>Psychodoidea</taxon>
        <taxon>Psychodidae</taxon>
        <taxon>Nyssomyia</taxon>
    </lineage>
</organism>
<keyword evidence="9" id="KW-1208">Phospholipid metabolism</keyword>
<keyword evidence="5" id="KW-0904">Protein phosphatase</keyword>
<evidence type="ECO:0000256" key="2">
    <source>
        <dbReference type="ARBA" id="ARBA00005189"/>
    </source>
</evidence>
<feature type="domain" description="Tyrosine specific protein phosphatases" evidence="19">
    <location>
        <begin position="107"/>
        <end position="182"/>
    </location>
</feature>
<dbReference type="GO" id="GO:0008654">
    <property type="term" value="P:phospholipid biosynthetic process"/>
    <property type="evidence" value="ECO:0007669"/>
    <property type="project" value="UniProtKB-KW"/>
</dbReference>
<comment type="catalytic activity">
    <reaction evidence="13">
        <text>a 1-acyl-2-hexanoyl-sn-glycero-3-phospho-(1D-myo-inositol-5-phosphate) + H2O = a 1-acyl-2-hexanoyl-sn-glycero-3-phospho-(1D-myo-inositol) + phosphate</text>
        <dbReference type="Rhea" id="RHEA:42320"/>
        <dbReference type="ChEBI" id="CHEBI:15377"/>
        <dbReference type="ChEBI" id="CHEBI:43474"/>
        <dbReference type="ChEBI" id="CHEBI:78930"/>
        <dbReference type="ChEBI" id="CHEBI:78931"/>
    </reaction>
    <physiologicalReaction direction="left-to-right" evidence="13">
        <dbReference type="Rhea" id="RHEA:42321"/>
    </physiologicalReaction>
</comment>
<evidence type="ECO:0000259" key="19">
    <source>
        <dbReference type="PROSITE" id="PS50056"/>
    </source>
</evidence>
<keyword evidence="8" id="KW-0594">Phospholipid biosynthesis</keyword>
<evidence type="ECO:0000256" key="15">
    <source>
        <dbReference type="ARBA" id="ARBA00052632"/>
    </source>
</evidence>
<sequence>MFARLSFYPTLFYNVCMEKVTSRRWYDRIDSNIILGALPFRSMTQDLIQKENVKAVVSMNEDYELVLFSNTAEMWRGHGVKFLQLPTVDIFECPDQNKLIQGVTFINRFLPAQSKLPGLVLTESESSDTPGTVYIHCKAGRTRSATLVGCYLMMQNGWTPDQAVEYMKGKRSHVLLHRQQLKALSVFYSEHVNRSRASSPETSL</sequence>
<dbReference type="InterPro" id="IPR044596">
    <property type="entry name" value="PTPMT1-like"/>
</dbReference>
<dbReference type="Pfam" id="PF00782">
    <property type="entry name" value="DSPc"/>
    <property type="match status" value="1"/>
</dbReference>
<evidence type="ECO:0000256" key="10">
    <source>
        <dbReference type="ARBA" id="ARBA00024192"/>
    </source>
</evidence>
<comment type="subcellular location">
    <subcellularLocation>
        <location evidence="1">Membrane</location>
    </subcellularLocation>
</comment>
<dbReference type="GO" id="GO:0005737">
    <property type="term" value="C:cytoplasm"/>
    <property type="evidence" value="ECO:0007669"/>
    <property type="project" value="UniProtKB-ARBA"/>
</dbReference>
<dbReference type="SUPFAM" id="SSF52799">
    <property type="entry name" value="(Phosphotyrosine protein) phosphatases II"/>
    <property type="match status" value="1"/>
</dbReference>
<dbReference type="GO" id="GO:0008962">
    <property type="term" value="F:phosphatidylglycerophosphatase activity"/>
    <property type="evidence" value="ECO:0007669"/>
    <property type="project" value="UniProtKB-EC"/>
</dbReference>
<evidence type="ECO:0000259" key="18">
    <source>
        <dbReference type="PROSITE" id="PS50054"/>
    </source>
</evidence>
<keyword evidence="6" id="KW-0443">Lipid metabolism</keyword>
<dbReference type="GO" id="GO:0004439">
    <property type="term" value="F:phosphatidylinositol-4,5-bisphosphate 5-phosphatase activity"/>
    <property type="evidence" value="ECO:0007669"/>
    <property type="project" value="TreeGrafter"/>
</dbReference>
<dbReference type="InterPro" id="IPR020422">
    <property type="entry name" value="TYR_PHOSPHATASE_DUAL_dom"/>
</dbReference>
<evidence type="ECO:0000313" key="20">
    <source>
        <dbReference type="EMBL" id="JAV13102.1"/>
    </source>
</evidence>
<feature type="domain" description="Tyrosine-protein phosphatase" evidence="18">
    <location>
        <begin position="25"/>
        <end position="193"/>
    </location>
</feature>
<comment type="catalytic activity">
    <reaction evidence="14">
        <text>1,2-dibutyryl-sn-glycero-3-phospho-(1D-myo-inositol-5-phosphate) + H2O = 1,2-dibutyryl-sn-glycero-3-phospho-(1D-myo-inositol) + phosphate</text>
        <dbReference type="Rhea" id="RHEA:42584"/>
        <dbReference type="ChEBI" id="CHEBI:15377"/>
        <dbReference type="ChEBI" id="CHEBI:43474"/>
        <dbReference type="ChEBI" id="CHEBI:82605"/>
        <dbReference type="ChEBI" id="CHEBI:82606"/>
    </reaction>
    <physiologicalReaction direction="left-to-right" evidence="14">
        <dbReference type="Rhea" id="RHEA:42585"/>
    </physiologicalReaction>
</comment>
<dbReference type="PROSITE" id="PS50056">
    <property type="entry name" value="TYR_PHOSPHATASE_2"/>
    <property type="match status" value="1"/>
</dbReference>
<evidence type="ECO:0000256" key="8">
    <source>
        <dbReference type="ARBA" id="ARBA00023209"/>
    </source>
</evidence>
<dbReference type="FunFam" id="3.90.190.10:FF:000060">
    <property type="entry name" value="Phosphatidylglycerophosphatase and protein-tyrosine phosphatase 1"/>
    <property type="match status" value="1"/>
</dbReference>
<dbReference type="InterPro" id="IPR000387">
    <property type="entry name" value="Tyr_Pase_dom"/>
</dbReference>
<dbReference type="GO" id="GO:0016020">
    <property type="term" value="C:membrane"/>
    <property type="evidence" value="ECO:0007669"/>
    <property type="project" value="UniProtKB-SubCell"/>
</dbReference>
<evidence type="ECO:0000256" key="1">
    <source>
        <dbReference type="ARBA" id="ARBA00004370"/>
    </source>
</evidence>
<dbReference type="PROSITE" id="PS00383">
    <property type="entry name" value="TYR_PHOSPHATASE_1"/>
    <property type="match status" value="1"/>
</dbReference>
<comment type="pathway">
    <text evidence="2">Lipid metabolism.</text>
</comment>
<evidence type="ECO:0000256" key="13">
    <source>
        <dbReference type="ARBA" id="ARBA00051818"/>
    </source>
</evidence>
<dbReference type="Gene3D" id="3.90.190.10">
    <property type="entry name" value="Protein tyrosine phosphatase superfamily"/>
    <property type="match status" value="1"/>
</dbReference>
<name>A0A1L8E3E9_9DIPT</name>
<dbReference type="EC" id="3.1.3.27" evidence="11"/>
<proteinExistence type="predicted"/>
<comment type="catalytic activity">
    <reaction evidence="12">
        <text>a 1,2-diacyl-sn-glycero-3-phospho-(1'-sn-glycero-3'-phosphate) + H2O = a 1,2-diacyl-sn-glycero-3-phospho-(1'-sn-glycerol) + phosphate</text>
        <dbReference type="Rhea" id="RHEA:33751"/>
        <dbReference type="ChEBI" id="CHEBI:15377"/>
        <dbReference type="ChEBI" id="CHEBI:43474"/>
        <dbReference type="ChEBI" id="CHEBI:60110"/>
        <dbReference type="ChEBI" id="CHEBI:64716"/>
        <dbReference type="EC" id="3.1.3.27"/>
    </reaction>
    <physiologicalReaction direction="left-to-right" evidence="12">
        <dbReference type="Rhea" id="RHEA:33752"/>
    </physiologicalReaction>
</comment>
<reference evidence="20" key="1">
    <citation type="submission" date="2016-12" db="EMBL/GenBank/DDBJ databases">
        <title>An insight into the sialome and mialome of the sand fly, Nyssomyia neivai.</title>
        <authorList>
            <person name="Sebastian V."/>
            <person name="Goulart T.M."/>
            <person name="Oliveira W."/>
            <person name="Calvo E."/>
            <person name="Oliveira L.F."/>
            <person name="Pinto M.C."/>
            <person name="Rosselino A.M."/>
            <person name="Ribeiro J.M."/>
        </authorList>
    </citation>
    <scope>NUCLEOTIDE SEQUENCE</scope>
</reference>
<evidence type="ECO:0000256" key="11">
    <source>
        <dbReference type="ARBA" id="ARBA00024224"/>
    </source>
</evidence>
<keyword evidence="7" id="KW-0472">Membrane</keyword>
<dbReference type="InterPro" id="IPR029021">
    <property type="entry name" value="Prot-tyrosine_phosphatase-like"/>
</dbReference>
<evidence type="ECO:0000256" key="7">
    <source>
        <dbReference type="ARBA" id="ARBA00023136"/>
    </source>
</evidence>
<dbReference type="SMART" id="SM00195">
    <property type="entry name" value="DSPc"/>
    <property type="match status" value="1"/>
</dbReference>
<comment type="pathway">
    <text evidence="10">Phospholipid metabolism; phosphatidylglycerol biosynthesis; phosphatidylglycerol from CDP-diacylglycerol: step 2/2.</text>
</comment>
<keyword evidence="4" id="KW-0378">Hydrolase</keyword>
<evidence type="ECO:0000256" key="17">
    <source>
        <dbReference type="ARBA" id="ARBA00069309"/>
    </source>
</evidence>
<evidence type="ECO:0000256" key="6">
    <source>
        <dbReference type="ARBA" id="ARBA00023098"/>
    </source>
</evidence>
<evidence type="ECO:0000256" key="12">
    <source>
        <dbReference type="ARBA" id="ARBA00050944"/>
    </source>
</evidence>
<evidence type="ECO:0000256" key="5">
    <source>
        <dbReference type="ARBA" id="ARBA00022912"/>
    </source>
</evidence>
<evidence type="ECO:0000256" key="9">
    <source>
        <dbReference type="ARBA" id="ARBA00023264"/>
    </source>
</evidence>
<dbReference type="InterPro" id="IPR042165">
    <property type="entry name" value="PTPMT1"/>
</dbReference>
<evidence type="ECO:0000256" key="16">
    <source>
        <dbReference type="ARBA" id="ARBA00052780"/>
    </source>
</evidence>
<dbReference type="PANTHER" id="PTHR46712:SF1">
    <property type="entry name" value="PHOSPHATIDYLGLYCEROPHOSPHATASE AND PROTEIN-TYROSINE PHOSPHATASE 1"/>
    <property type="match status" value="1"/>
</dbReference>
<dbReference type="PROSITE" id="PS50054">
    <property type="entry name" value="TYR_PHOSPHATASE_DUAL"/>
    <property type="match status" value="1"/>
</dbReference>
<dbReference type="InterPro" id="IPR016130">
    <property type="entry name" value="Tyr_Pase_AS"/>
</dbReference>